<dbReference type="SUPFAM" id="SSF117281">
    <property type="entry name" value="Kelch motif"/>
    <property type="match status" value="1"/>
</dbReference>
<name>A0ABQ9WTA7_9EUKA</name>
<dbReference type="Gene3D" id="2.120.10.80">
    <property type="entry name" value="Kelch-type beta propeller"/>
    <property type="match status" value="1"/>
</dbReference>
<keyword evidence="1" id="KW-0880">Kelch repeat</keyword>
<proteinExistence type="predicted"/>
<evidence type="ECO:0000256" key="1">
    <source>
        <dbReference type="ARBA" id="ARBA00022441"/>
    </source>
</evidence>
<dbReference type="PANTHER" id="PTHR46093">
    <property type="entry name" value="ACYL-COA-BINDING DOMAIN-CONTAINING PROTEIN 5"/>
    <property type="match status" value="1"/>
</dbReference>
<keyword evidence="4" id="KW-1185">Reference proteome</keyword>
<gene>
    <name evidence="3" type="ORF">BLNAU_22369</name>
</gene>
<dbReference type="EMBL" id="JARBJD010000387">
    <property type="protein sequence ID" value="KAK2942727.1"/>
    <property type="molecule type" value="Genomic_DNA"/>
</dbReference>
<dbReference type="PANTHER" id="PTHR46093:SF18">
    <property type="entry name" value="FIBRONECTIN TYPE-III DOMAIN-CONTAINING PROTEIN"/>
    <property type="match status" value="1"/>
</dbReference>
<evidence type="ECO:0000313" key="4">
    <source>
        <dbReference type="Proteomes" id="UP001281761"/>
    </source>
</evidence>
<protein>
    <submittedName>
        <fullName evidence="3">Uncharacterized protein</fullName>
    </submittedName>
</protein>
<evidence type="ECO:0000313" key="3">
    <source>
        <dbReference type="EMBL" id="KAK2942727.1"/>
    </source>
</evidence>
<comment type="caution">
    <text evidence="3">The sequence shown here is derived from an EMBL/GenBank/DDBJ whole genome shotgun (WGS) entry which is preliminary data.</text>
</comment>
<evidence type="ECO:0000256" key="2">
    <source>
        <dbReference type="ARBA" id="ARBA00022737"/>
    </source>
</evidence>
<accession>A0ABQ9WTA7</accession>
<dbReference type="InterPro" id="IPR015915">
    <property type="entry name" value="Kelch-typ_b-propeller"/>
</dbReference>
<reference evidence="3 4" key="1">
    <citation type="journal article" date="2022" name="bioRxiv">
        <title>Genomics of Preaxostyla Flagellates Illuminates Evolutionary Transitions and the Path Towards Mitochondrial Loss.</title>
        <authorList>
            <person name="Novak L.V.F."/>
            <person name="Treitli S.C."/>
            <person name="Pyrih J."/>
            <person name="Halakuc P."/>
            <person name="Pipaliya S.V."/>
            <person name="Vacek V."/>
            <person name="Brzon O."/>
            <person name="Soukal P."/>
            <person name="Eme L."/>
            <person name="Dacks J.B."/>
            <person name="Karnkowska A."/>
            <person name="Elias M."/>
            <person name="Hampl V."/>
        </authorList>
    </citation>
    <scope>NUCLEOTIDE SEQUENCE [LARGE SCALE GENOMIC DNA]</scope>
    <source>
        <strain evidence="3">NAU3</strain>
        <tissue evidence="3">Gut</tissue>
    </source>
</reference>
<sequence>MEVTNTLFTLDLEKMESREQQTSGDIPPPIAWHAGQIWDKNMFIVGGVSLQTSETISTDDLFVLDLETLVWQFVNTEGSQSSSHYLHPAVENGPLCAVAADTTIVLTREMPARGRDEVRKGEVNRKRNEEEKEVVVQPTLSILLSDRTQDKARLKKYWPEWVWETEYQETKKHDTRTQSTLHSFLTLPTLTVKVECEYV</sequence>
<dbReference type="Proteomes" id="UP001281761">
    <property type="component" value="Unassembled WGS sequence"/>
</dbReference>
<keyword evidence="2" id="KW-0677">Repeat</keyword>
<organism evidence="3 4">
    <name type="scientific">Blattamonas nauphoetae</name>
    <dbReference type="NCBI Taxonomy" id="2049346"/>
    <lineage>
        <taxon>Eukaryota</taxon>
        <taxon>Metamonada</taxon>
        <taxon>Preaxostyla</taxon>
        <taxon>Oxymonadida</taxon>
        <taxon>Blattamonas</taxon>
    </lineage>
</organism>